<feature type="domain" description="Glycosyltransferase subfamily 4-like N-terminal" evidence="2">
    <location>
        <begin position="16"/>
        <end position="187"/>
    </location>
</feature>
<dbReference type="Proteomes" id="UP000006787">
    <property type="component" value="Unassembled WGS sequence"/>
</dbReference>
<evidence type="ECO:0000259" key="2">
    <source>
        <dbReference type="Pfam" id="PF13439"/>
    </source>
</evidence>
<dbReference type="PANTHER" id="PTHR45871">
    <property type="entry name" value="N-ACETYLGLUCOSAMINYL-PHOSPHATIDYLINOSITOL BIOSYNTHETIC PROTEIN"/>
    <property type="match status" value="1"/>
</dbReference>
<dbReference type="AlphaFoldDB" id="K2PLS5"/>
<dbReference type="GO" id="GO:0016757">
    <property type="term" value="F:glycosyltransferase activity"/>
    <property type="evidence" value="ECO:0007669"/>
    <property type="project" value="InterPro"/>
</dbReference>
<dbReference type="InterPro" id="IPR001296">
    <property type="entry name" value="Glyco_trans_1"/>
</dbReference>
<dbReference type="EMBL" id="AMQS01000002">
    <property type="protein sequence ID" value="EKF52315.1"/>
    <property type="molecule type" value="Genomic_DNA"/>
</dbReference>
<sequence>MTRTVAFFSGFYVPFFGGIERYTYNIAKKLIARGYRVIIVTSKHSETLSYESIDEGIKIYRLPIYDFGKRRYPFLKKNILYQKILKEIKEEDIDYYVINTRFQLPSLLGATLAKEKGKQAIVIEHGTTYLTVNNKLFDRILHCIERLLIAKVKRNSRIFYGVSQEAANWLVEFGIESKGVLYNAIDSSDFFKYYQEKKSDGKIRISYAGSLQAKFKGVETLLSAFSKLSQEYDNLELTIAGDGPIYSEMMSQYNQKNIIFLGQVSHERVMQMNNESDIFVLLSKIEGFSTALLEAALLKNAIITTNVGGAKELLPDETYGYIVENDEAALIEALRDLITHPQKCVNMQNKVSERVLQNFTWENTADEFETAFLEL</sequence>
<name>K2PLS5_9LACT</name>
<evidence type="ECO:0000259" key="1">
    <source>
        <dbReference type="Pfam" id="PF00534"/>
    </source>
</evidence>
<dbReference type="PATRIC" id="fig|1231377.3.peg.196"/>
<dbReference type="Pfam" id="PF13439">
    <property type="entry name" value="Glyco_transf_4"/>
    <property type="match status" value="1"/>
</dbReference>
<organism evidence="3 4">
    <name type="scientific">Lactococcus garvieae DCC43</name>
    <dbReference type="NCBI Taxonomy" id="1231377"/>
    <lineage>
        <taxon>Bacteria</taxon>
        <taxon>Bacillati</taxon>
        <taxon>Bacillota</taxon>
        <taxon>Bacilli</taxon>
        <taxon>Lactobacillales</taxon>
        <taxon>Streptococcaceae</taxon>
        <taxon>Lactococcus</taxon>
    </lineage>
</organism>
<evidence type="ECO:0000313" key="4">
    <source>
        <dbReference type="Proteomes" id="UP000006787"/>
    </source>
</evidence>
<reference evidence="3 4" key="1">
    <citation type="journal article" date="2012" name="J. Bacteriol.">
        <title>Genome Sequence of the Bacteriocin-Producing Strain Lactococcus garvieae DCC43.</title>
        <authorList>
            <person name="Gabrielsen C."/>
            <person name="Brede D.A."/>
            <person name="Hernandez P.E."/>
            <person name="Nes I.F."/>
            <person name="Diep D.B."/>
        </authorList>
    </citation>
    <scope>NUCLEOTIDE SEQUENCE [LARGE SCALE GENOMIC DNA]</scope>
    <source>
        <strain evidence="3 4">DCC43</strain>
    </source>
</reference>
<accession>K2PLS5</accession>
<dbReference type="eggNOG" id="COG0438">
    <property type="taxonomic scope" value="Bacteria"/>
</dbReference>
<protein>
    <submittedName>
        <fullName evidence="3">Glycosyl transferase, group 1 family protein</fullName>
    </submittedName>
</protein>
<dbReference type="PANTHER" id="PTHR45871:SF1">
    <property type="entry name" value="PHOSPHATIDYLINOSITOL N-ACETYLGLUCOSAMINYLTRANSFERASE SUBUNIT A"/>
    <property type="match status" value="1"/>
</dbReference>
<dbReference type="SUPFAM" id="SSF53756">
    <property type="entry name" value="UDP-Glycosyltransferase/glycogen phosphorylase"/>
    <property type="match status" value="1"/>
</dbReference>
<dbReference type="Pfam" id="PF00534">
    <property type="entry name" value="Glycos_transf_1"/>
    <property type="match status" value="1"/>
</dbReference>
<evidence type="ECO:0000313" key="3">
    <source>
        <dbReference type="EMBL" id="EKF52315.1"/>
    </source>
</evidence>
<dbReference type="RefSeq" id="WP_004259370.1">
    <property type="nucleotide sequence ID" value="NZ_AMQS01000002.1"/>
</dbReference>
<feature type="domain" description="Glycosyl transferase family 1" evidence="1">
    <location>
        <begin position="196"/>
        <end position="350"/>
    </location>
</feature>
<gene>
    <name evidence="3" type="ORF">C426_0197</name>
</gene>
<comment type="caution">
    <text evidence="3">The sequence shown here is derived from an EMBL/GenBank/DDBJ whole genome shotgun (WGS) entry which is preliminary data.</text>
</comment>
<dbReference type="InterPro" id="IPR028098">
    <property type="entry name" value="Glyco_trans_4-like_N"/>
</dbReference>
<dbReference type="Gene3D" id="3.40.50.2000">
    <property type="entry name" value="Glycogen Phosphorylase B"/>
    <property type="match status" value="2"/>
</dbReference>
<keyword evidence="3" id="KW-0808">Transferase</keyword>
<dbReference type="CDD" id="cd03801">
    <property type="entry name" value="GT4_PimA-like"/>
    <property type="match status" value="1"/>
</dbReference>
<proteinExistence type="predicted"/>